<dbReference type="AlphaFoldDB" id="A3TT39"/>
<dbReference type="RefSeq" id="WP_009805433.1">
    <property type="nucleotide sequence ID" value="NZ_CH724131.1"/>
</dbReference>
<dbReference type="PANTHER" id="PTHR12110">
    <property type="entry name" value="HYDROXYPYRUVATE ISOMERASE"/>
    <property type="match status" value="1"/>
</dbReference>
<evidence type="ECO:0000256" key="5">
    <source>
        <dbReference type="ARBA" id="ARBA00023277"/>
    </source>
</evidence>
<evidence type="ECO:0000256" key="3">
    <source>
        <dbReference type="ARBA" id="ARBA00022723"/>
    </source>
</evidence>
<dbReference type="GO" id="GO:0005975">
    <property type="term" value="P:carbohydrate metabolic process"/>
    <property type="evidence" value="ECO:0007669"/>
    <property type="project" value="InterPro"/>
</dbReference>
<dbReference type="InterPro" id="IPR036237">
    <property type="entry name" value="Xyl_isomerase-like_sf"/>
</dbReference>
<sequence>MATKNSILLGTLGKYSDRFHTYQPARSFSERLEISKTIARVDGVEPVYPQDLGHDGEHVELLKESGLAVSAVNVNLKGEDLFRAGSFTNPDAGVRQTAVDYMKRAMEMSAEFGADMISVCPLIDGSDHAFHVDHMAQWRWAIEAFEEVAAHRPDVKVSIEYKAYEVRNRIVLPSMGRTLHFCDRVGADNLGVTMDLGHALIEHESPAAELAVAFDAGRLFYVHFNDNNRQADWDMPVASVNLWETLETIHYMDSLGYDGWIAYDVFTRAGDGPEAVGHTFETMEDLRALLAKMGPERIRRFVESGDSARTTRDLIKALL</sequence>
<dbReference type="HOGENOM" id="CLU_072264_0_0_5"/>
<evidence type="ECO:0000313" key="7">
    <source>
        <dbReference type="EMBL" id="EAQ04816.1"/>
    </source>
</evidence>
<feature type="domain" description="Xylose isomerase-like TIM barrel" evidence="6">
    <location>
        <begin position="56"/>
        <end position="283"/>
    </location>
</feature>
<evidence type="ECO:0000256" key="4">
    <source>
        <dbReference type="ARBA" id="ARBA00023235"/>
    </source>
</evidence>
<keyword evidence="4 7" id="KW-0413">Isomerase</keyword>
<evidence type="ECO:0000259" key="6">
    <source>
        <dbReference type="Pfam" id="PF01261"/>
    </source>
</evidence>
<reference evidence="7 8" key="1">
    <citation type="journal article" date="2010" name="J. Bacteriol.">
        <title>Genome sequences of Oceanicola granulosus HTCC2516(T) and Oceanicola batsensis HTCC2597(TDelta).</title>
        <authorList>
            <person name="Thrash J.C."/>
            <person name="Cho J.C."/>
            <person name="Vergin K.L."/>
            <person name="Giovannoni S.J."/>
        </authorList>
    </citation>
    <scope>NUCLEOTIDE SEQUENCE [LARGE SCALE GENOMIC DNA]</scope>
    <source>
        <strain evidence="8">ATCC BAA-863 / DSM 15984 / KCTC 12145 / HTCC2597</strain>
    </source>
</reference>
<dbReference type="GO" id="GO:0009045">
    <property type="term" value="F:xylose isomerase activity"/>
    <property type="evidence" value="ECO:0007669"/>
    <property type="project" value="InterPro"/>
</dbReference>
<proteinExistence type="predicted"/>
<dbReference type="PROSITE" id="PS51415">
    <property type="entry name" value="XYLOSE_ISOMERASE"/>
    <property type="match status" value="1"/>
</dbReference>
<accession>A3TT39</accession>
<organism evidence="7 8">
    <name type="scientific">Pseudooceanicola batsensis (strain ATCC BAA-863 / DSM 15984 / KCTC 12145 / HTCC2597)</name>
    <name type="common">Oceanicola batsensis</name>
    <dbReference type="NCBI Taxonomy" id="252305"/>
    <lineage>
        <taxon>Bacteria</taxon>
        <taxon>Pseudomonadati</taxon>
        <taxon>Pseudomonadota</taxon>
        <taxon>Alphaproteobacteria</taxon>
        <taxon>Rhodobacterales</taxon>
        <taxon>Paracoccaceae</taxon>
        <taxon>Pseudooceanicola</taxon>
    </lineage>
</organism>
<dbReference type="GO" id="GO:0046872">
    <property type="term" value="F:metal ion binding"/>
    <property type="evidence" value="ECO:0007669"/>
    <property type="project" value="UniProtKB-KW"/>
</dbReference>
<dbReference type="eggNOG" id="COG1082">
    <property type="taxonomic scope" value="Bacteria"/>
</dbReference>
<dbReference type="STRING" id="252305.OB2597_06020"/>
<keyword evidence="3" id="KW-0479">Metal-binding</keyword>
<dbReference type="InterPro" id="IPR050312">
    <property type="entry name" value="IolE/XylAMocC-like"/>
</dbReference>
<keyword evidence="8" id="KW-1185">Reference proteome</keyword>
<dbReference type="Gene3D" id="3.20.20.150">
    <property type="entry name" value="Divalent-metal-dependent TIM barrel enzymes"/>
    <property type="match status" value="1"/>
</dbReference>
<gene>
    <name evidence="7" type="ORF">OB2597_06020</name>
</gene>
<keyword evidence="2" id="KW-0963">Cytoplasm</keyword>
<protein>
    <submittedName>
        <fullName evidence="7">Putative xylose isomerase</fullName>
    </submittedName>
</protein>
<name>A3TT39_PSEBH</name>
<dbReference type="OrthoDB" id="9801426at2"/>
<comment type="subcellular location">
    <subcellularLocation>
        <location evidence="1">Cytoplasm</location>
    </subcellularLocation>
</comment>
<dbReference type="SUPFAM" id="SSF51658">
    <property type="entry name" value="Xylose isomerase-like"/>
    <property type="match status" value="1"/>
</dbReference>
<evidence type="ECO:0000256" key="2">
    <source>
        <dbReference type="ARBA" id="ARBA00022490"/>
    </source>
</evidence>
<dbReference type="InterPro" id="IPR001998">
    <property type="entry name" value="Xylose_isomerase"/>
</dbReference>
<dbReference type="EMBL" id="AAMO01000001">
    <property type="protein sequence ID" value="EAQ04816.1"/>
    <property type="molecule type" value="Genomic_DNA"/>
</dbReference>
<evidence type="ECO:0000256" key="1">
    <source>
        <dbReference type="ARBA" id="ARBA00004496"/>
    </source>
</evidence>
<dbReference type="Pfam" id="PF01261">
    <property type="entry name" value="AP_endonuc_2"/>
    <property type="match status" value="1"/>
</dbReference>
<dbReference type="InterPro" id="IPR013022">
    <property type="entry name" value="Xyl_isomerase-like_TIM-brl"/>
</dbReference>
<evidence type="ECO:0000313" key="8">
    <source>
        <dbReference type="Proteomes" id="UP000004318"/>
    </source>
</evidence>
<comment type="caution">
    <text evidence="7">The sequence shown here is derived from an EMBL/GenBank/DDBJ whole genome shotgun (WGS) entry which is preliminary data.</text>
</comment>
<dbReference type="Proteomes" id="UP000004318">
    <property type="component" value="Unassembled WGS sequence"/>
</dbReference>
<keyword evidence="5" id="KW-0119">Carbohydrate metabolism</keyword>